<keyword evidence="3" id="KW-0812">Transmembrane</keyword>
<dbReference type="NCBIfam" id="TIGR01932">
    <property type="entry name" value="hflC"/>
    <property type="match status" value="1"/>
</dbReference>
<dbReference type="OrthoDB" id="9812991at2"/>
<evidence type="ECO:0000256" key="6">
    <source>
        <dbReference type="PIRNR" id="PIRNR005651"/>
    </source>
</evidence>
<proteinExistence type="inferred from homology"/>
<dbReference type="PIRSF" id="PIRSF005651">
    <property type="entry name" value="HflC"/>
    <property type="match status" value="1"/>
</dbReference>
<comment type="function">
    <text evidence="6">HflC and HflK could regulate a protease.</text>
</comment>
<accession>A0A4Z1RHF6</accession>
<comment type="subcellular location">
    <subcellularLocation>
        <location evidence="1">Membrane</location>
        <topology evidence="1">Single-pass membrane protein</topology>
    </subcellularLocation>
</comment>
<keyword evidence="8" id="KW-0378">Hydrolase</keyword>
<dbReference type="RefSeq" id="WP_134672944.1">
    <property type="nucleotide sequence ID" value="NZ_CP039383.2"/>
</dbReference>
<dbReference type="GO" id="GO:0006508">
    <property type="term" value="P:proteolysis"/>
    <property type="evidence" value="ECO:0007669"/>
    <property type="project" value="UniProtKB-KW"/>
</dbReference>
<keyword evidence="9" id="KW-1185">Reference proteome</keyword>
<evidence type="ECO:0000256" key="5">
    <source>
        <dbReference type="ARBA" id="ARBA00023136"/>
    </source>
</evidence>
<dbReference type="SMART" id="SM00244">
    <property type="entry name" value="PHB"/>
    <property type="match status" value="1"/>
</dbReference>
<dbReference type="InterPro" id="IPR010200">
    <property type="entry name" value="HflC"/>
</dbReference>
<dbReference type="InterPro" id="IPR036013">
    <property type="entry name" value="Band_7/SPFH_dom_sf"/>
</dbReference>
<dbReference type="GO" id="GO:0008233">
    <property type="term" value="F:peptidase activity"/>
    <property type="evidence" value="ECO:0007669"/>
    <property type="project" value="UniProtKB-KW"/>
</dbReference>
<comment type="caution">
    <text evidence="8">The sequence shown here is derived from an EMBL/GenBank/DDBJ whole genome shotgun (WGS) entry which is preliminary data.</text>
</comment>
<keyword evidence="8" id="KW-0645">Protease</keyword>
<protein>
    <recommendedName>
        <fullName evidence="6">Protein HflC</fullName>
    </recommendedName>
</protein>
<dbReference type="CDD" id="cd03405">
    <property type="entry name" value="SPFH_HflC"/>
    <property type="match status" value="1"/>
</dbReference>
<dbReference type="PANTHER" id="PTHR42911:SF1">
    <property type="entry name" value="MODULATOR OF FTSH PROTEASE HFLC"/>
    <property type="match status" value="1"/>
</dbReference>
<feature type="domain" description="Band 7" evidence="7">
    <location>
        <begin position="20"/>
        <end position="185"/>
    </location>
</feature>
<dbReference type="AlphaFoldDB" id="A0A4Z1RHF6"/>
<dbReference type="Gene3D" id="3.30.479.30">
    <property type="entry name" value="Band 7 domain"/>
    <property type="match status" value="1"/>
</dbReference>
<dbReference type="EMBL" id="SPUH01000001">
    <property type="protein sequence ID" value="TKS53559.1"/>
    <property type="molecule type" value="Genomic_DNA"/>
</dbReference>
<evidence type="ECO:0000256" key="4">
    <source>
        <dbReference type="ARBA" id="ARBA00022989"/>
    </source>
</evidence>
<keyword evidence="4" id="KW-1133">Transmembrane helix</keyword>
<gene>
    <name evidence="8" type="primary">hflC</name>
    <name evidence="8" type="ORF">E4582_01380</name>
</gene>
<evidence type="ECO:0000256" key="3">
    <source>
        <dbReference type="ARBA" id="ARBA00022692"/>
    </source>
</evidence>
<evidence type="ECO:0000313" key="8">
    <source>
        <dbReference type="EMBL" id="TKS53559.1"/>
    </source>
</evidence>
<evidence type="ECO:0000313" key="9">
    <source>
        <dbReference type="Proteomes" id="UP000298681"/>
    </source>
</evidence>
<dbReference type="SUPFAM" id="SSF117892">
    <property type="entry name" value="Band 7/SPFH domain"/>
    <property type="match status" value="1"/>
</dbReference>
<dbReference type="PANTHER" id="PTHR42911">
    <property type="entry name" value="MODULATOR OF FTSH PROTEASE HFLC"/>
    <property type="match status" value="1"/>
</dbReference>
<evidence type="ECO:0000256" key="2">
    <source>
        <dbReference type="ARBA" id="ARBA00007862"/>
    </source>
</evidence>
<evidence type="ECO:0000259" key="7">
    <source>
        <dbReference type="SMART" id="SM00244"/>
    </source>
</evidence>
<dbReference type="GO" id="GO:0016020">
    <property type="term" value="C:membrane"/>
    <property type="evidence" value="ECO:0007669"/>
    <property type="project" value="UniProtKB-SubCell"/>
</dbReference>
<dbReference type="InterPro" id="IPR001107">
    <property type="entry name" value="Band_7"/>
</dbReference>
<sequence length="288" mass="32476">MKFRALIPLLAVVLVLGLMGSVYVVREGQVGLILHLGRVSRTDIPPGLHFKIPLIQTARVFDRRFNAVDFSPERYLTSERKDVAVDFVAIVAIADVGDFYRATGGDERLAAERMAPIIKDSLRNEINARTLTQLVSGDRGEVIAKQLETINQGARTLGMQIIDIRLKQIDLPTDSDVIQQVYNRMRAERKQVASRLRAEGEEQARLIRAQADRDQAVLLAEAERDAQTLRGEGDAEATRLYGEAANRDPSFFAFQRSLEAYRKSFEDGQSVIVLERDDPFLQYMRSDR</sequence>
<comment type="similarity">
    <text evidence="2 6">Belongs to the band 7/mec-2 family. HflC subfamily.</text>
</comment>
<evidence type="ECO:0000256" key="1">
    <source>
        <dbReference type="ARBA" id="ARBA00004167"/>
    </source>
</evidence>
<name>A0A4Z1RHF6_9GAMM</name>
<keyword evidence="5" id="KW-0472">Membrane</keyword>
<reference evidence="8 9" key="1">
    <citation type="submission" date="2019-01" db="EMBL/GenBank/DDBJ databases">
        <authorList>
            <person name="Zhang S."/>
        </authorList>
    </citation>
    <scope>NUCLEOTIDE SEQUENCE [LARGE SCALE GENOMIC DNA]</scope>
    <source>
        <strain evidence="8 9">1626</strain>
    </source>
</reference>
<organism evidence="8 9">
    <name type="scientific">Luteimonas yindakuii</name>
    <dbReference type="NCBI Taxonomy" id="2565782"/>
    <lineage>
        <taxon>Bacteria</taxon>
        <taxon>Pseudomonadati</taxon>
        <taxon>Pseudomonadota</taxon>
        <taxon>Gammaproteobacteria</taxon>
        <taxon>Lysobacterales</taxon>
        <taxon>Lysobacteraceae</taxon>
        <taxon>Luteimonas</taxon>
    </lineage>
</organism>
<dbReference type="Pfam" id="PF01145">
    <property type="entry name" value="Band_7"/>
    <property type="match status" value="1"/>
</dbReference>
<dbReference type="Proteomes" id="UP000298681">
    <property type="component" value="Unassembled WGS sequence"/>
</dbReference>